<feature type="compositionally biased region" description="Polar residues" evidence="3">
    <location>
        <begin position="54"/>
        <end position="77"/>
    </location>
</feature>
<feature type="compositionally biased region" description="Low complexity" evidence="3">
    <location>
        <begin position="8"/>
        <end position="17"/>
    </location>
</feature>
<accession>A0A2G9GCW6</accession>
<comment type="subcellular location">
    <subcellularLocation>
        <location evidence="1">Nucleus</location>
    </subcellularLocation>
</comment>
<dbReference type="Proteomes" id="UP000231279">
    <property type="component" value="Unassembled WGS sequence"/>
</dbReference>
<comment type="caution">
    <text evidence="4">The sequence shown here is derived from an EMBL/GenBank/DDBJ whole genome shotgun (WGS) entry which is preliminary data.</text>
</comment>
<evidence type="ECO:0000256" key="2">
    <source>
        <dbReference type="ARBA" id="ARBA00023242"/>
    </source>
</evidence>
<dbReference type="OrthoDB" id="342531at2759"/>
<feature type="region of interest" description="Disordered" evidence="3">
    <location>
        <begin position="1"/>
        <end position="124"/>
    </location>
</feature>
<dbReference type="STRING" id="429701.A0A2G9GCW6"/>
<dbReference type="GO" id="GO:0005730">
    <property type="term" value="C:nucleolus"/>
    <property type="evidence" value="ECO:0007669"/>
    <property type="project" value="InterPro"/>
</dbReference>
<evidence type="ECO:0000256" key="3">
    <source>
        <dbReference type="SAM" id="MobiDB-lite"/>
    </source>
</evidence>
<evidence type="ECO:0000256" key="1">
    <source>
        <dbReference type="ARBA" id="ARBA00004123"/>
    </source>
</evidence>
<dbReference type="GO" id="GO:0003677">
    <property type="term" value="F:DNA binding"/>
    <property type="evidence" value="ECO:0007669"/>
    <property type="project" value="InterPro"/>
</dbReference>
<dbReference type="AlphaFoldDB" id="A0A2G9GCW6"/>
<protein>
    <submittedName>
        <fullName evidence="4">Uncharacterized protein</fullName>
    </submittedName>
</protein>
<dbReference type="PANTHER" id="PTHR13213:SF2">
    <property type="entry name" value="MYB-BINDING PROTEIN 1A"/>
    <property type="match status" value="1"/>
</dbReference>
<reference evidence="5" key="1">
    <citation type="journal article" date="2018" name="Gigascience">
        <title>Genome assembly of the Pink Ipe (Handroanthus impetiginosus, Bignoniaceae), a highly valued, ecologically keystone Neotropical timber forest tree.</title>
        <authorList>
            <person name="Silva-Junior O.B."/>
            <person name="Grattapaglia D."/>
            <person name="Novaes E."/>
            <person name="Collevatti R.G."/>
        </authorList>
    </citation>
    <scope>NUCLEOTIDE SEQUENCE [LARGE SCALE GENOMIC DNA]</scope>
    <source>
        <strain evidence="5">cv. UFG-1</strain>
    </source>
</reference>
<proteinExistence type="predicted"/>
<sequence>MGSKKRGSSSVEESSVEVVEHKKQGNLGTENGGVEPSSKRMKKEKKKKDIETLGSDNENDTNAASTSSNAHKPSLNSMERKKQRKLLDKVKHRAELKKIESEPEKMDVDLKNDSNESASTSNRGGGILPEFHIGVFKDLAAADASIRKAAAEALVSELREVQNAYDKLENKDEVEDKSKLEAEKDDGLNNCAPSLRYAVRRLVRGVSSSREVRFVVLV</sequence>
<keyword evidence="5" id="KW-1185">Reference proteome</keyword>
<dbReference type="PANTHER" id="PTHR13213">
    <property type="entry name" value="MYB-BINDING PROTEIN 1A FAMILY MEMBER"/>
    <property type="match status" value="1"/>
</dbReference>
<dbReference type="GO" id="GO:0006355">
    <property type="term" value="P:regulation of DNA-templated transcription"/>
    <property type="evidence" value="ECO:0007669"/>
    <property type="project" value="InterPro"/>
</dbReference>
<evidence type="ECO:0000313" key="5">
    <source>
        <dbReference type="Proteomes" id="UP000231279"/>
    </source>
</evidence>
<evidence type="ECO:0000313" key="4">
    <source>
        <dbReference type="EMBL" id="PIN03035.1"/>
    </source>
</evidence>
<keyword evidence="2" id="KW-0539">Nucleus</keyword>
<dbReference type="InterPro" id="IPR007015">
    <property type="entry name" value="DNA_pol_V/MYBBP1A"/>
</dbReference>
<feature type="compositionally biased region" description="Basic and acidic residues" evidence="3">
    <location>
        <begin position="96"/>
        <end position="114"/>
    </location>
</feature>
<dbReference type="EMBL" id="NKXS01005669">
    <property type="protein sequence ID" value="PIN03035.1"/>
    <property type="molecule type" value="Genomic_DNA"/>
</dbReference>
<name>A0A2G9GCW6_9LAMI</name>
<gene>
    <name evidence="4" type="ORF">CDL12_24446</name>
</gene>
<organism evidence="4 5">
    <name type="scientific">Handroanthus impetiginosus</name>
    <dbReference type="NCBI Taxonomy" id="429701"/>
    <lineage>
        <taxon>Eukaryota</taxon>
        <taxon>Viridiplantae</taxon>
        <taxon>Streptophyta</taxon>
        <taxon>Embryophyta</taxon>
        <taxon>Tracheophyta</taxon>
        <taxon>Spermatophyta</taxon>
        <taxon>Magnoliopsida</taxon>
        <taxon>eudicotyledons</taxon>
        <taxon>Gunneridae</taxon>
        <taxon>Pentapetalae</taxon>
        <taxon>asterids</taxon>
        <taxon>lamiids</taxon>
        <taxon>Lamiales</taxon>
        <taxon>Bignoniaceae</taxon>
        <taxon>Crescentiina</taxon>
        <taxon>Tabebuia alliance</taxon>
        <taxon>Handroanthus</taxon>
    </lineage>
</organism>